<keyword evidence="3" id="KW-1185">Reference proteome</keyword>
<evidence type="ECO:0000313" key="3">
    <source>
        <dbReference type="Proteomes" id="UP000001426"/>
    </source>
</evidence>
<dbReference type="AlphaFoldDB" id="A0AAE9Y409"/>
<reference evidence="2 3" key="1">
    <citation type="journal article" date="2004" name="Nat. Biotechnol.">
        <title>Complete genome sequence of the metabolically versatile photosynthetic bacterium Rhodopseudomonas palustris.</title>
        <authorList>
            <person name="Larimer F.W."/>
            <person name="Chain P."/>
            <person name="Hauser L."/>
            <person name="Lamerdin J."/>
            <person name="Malfatti S."/>
            <person name="Do L."/>
            <person name="Land M.L."/>
            <person name="Pelletier D.A."/>
            <person name="Beatty J.T."/>
            <person name="Lang A.S."/>
            <person name="Tabita F.R."/>
            <person name="Gibson J.L."/>
            <person name="Hanson T.E."/>
            <person name="Bobst C."/>
            <person name="Torres J.L."/>
            <person name="Peres C."/>
            <person name="Harrison F.H."/>
            <person name="Gibson J."/>
            <person name="Harwood C.S."/>
        </authorList>
    </citation>
    <scope>NUCLEOTIDE SEQUENCE [LARGE SCALE GENOMIC DNA]</scope>
    <source>
        <strain evidence="3">ATCC BAA-98 / CGA009</strain>
    </source>
</reference>
<name>A0AAE9Y409_RHOPA</name>
<protein>
    <recommendedName>
        <fullName evidence="4">RND transporter</fullName>
    </recommendedName>
</protein>
<evidence type="ECO:0000256" key="1">
    <source>
        <dbReference type="SAM" id="SignalP"/>
    </source>
</evidence>
<evidence type="ECO:0000313" key="2">
    <source>
        <dbReference type="EMBL" id="WCL94293.1"/>
    </source>
</evidence>
<dbReference type="PROSITE" id="PS51257">
    <property type="entry name" value="PROKAR_LIPOPROTEIN"/>
    <property type="match status" value="1"/>
</dbReference>
<gene>
    <name evidence="2" type="ORF">TX73_021270</name>
</gene>
<dbReference type="KEGG" id="rpa:TX73_021270"/>
<feature type="signal peptide" evidence="1">
    <location>
        <begin position="1"/>
        <end position="28"/>
    </location>
</feature>
<evidence type="ECO:0008006" key="4">
    <source>
        <dbReference type="Google" id="ProtNLM"/>
    </source>
</evidence>
<dbReference type="RefSeq" id="WP_052304843.1">
    <property type="nucleotide sequence ID" value="NZ_CP116810.1"/>
</dbReference>
<dbReference type="Gene3D" id="1.20.1600.10">
    <property type="entry name" value="Outer membrane efflux proteins (OEP)"/>
    <property type="match status" value="1"/>
</dbReference>
<accession>A0AAE9Y409</accession>
<feature type="chain" id="PRO_5042016562" description="RND transporter" evidence="1">
    <location>
        <begin position="29"/>
        <end position="70"/>
    </location>
</feature>
<dbReference type="Proteomes" id="UP000001426">
    <property type="component" value="Chromosome"/>
</dbReference>
<organism evidence="2 3">
    <name type="scientific">Rhodopseudomonas palustris (strain ATCC BAA-98 / CGA009)</name>
    <dbReference type="NCBI Taxonomy" id="258594"/>
    <lineage>
        <taxon>Bacteria</taxon>
        <taxon>Pseudomonadati</taxon>
        <taxon>Pseudomonadota</taxon>
        <taxon>Alphaproteobacteria</taxon>
        <taxon>Hyphomicrobiales</taxon>
        <taxon>Nitrobacteraceae</taxon>
        <taxon>Rhodopseudomonas</taxon>
    </lineage>
</organism>
<keyword evidence="1" id="KW-0732">Signal</keyword>
<dbReference type="EMBL" id="CP116810">
    <property type="protein sequence ID" value="WCL94293.1"/>
    <property type="molecule type" value="Genomic_DNA"/>
</dbReference>
<proteinExistence type="predicted"/>
<dbReference type="GeneID" id="66895226"/>
<sequence>MVKAFVRSIAFLPLAASLGGCLVGPDYAGPPLAAPLAETGQGFRRLGSSARALEPSADWWRAIRDPMLPN</sequence>